<organism evidence="2 3">
    <name type="scientific">Rhynchosporium graminicola</name>
    <dbReference type="NCBI Taxonomy" id="2792576"/>
    <lineage>
        <taxon>Eukaryota</taxon>
        <taxon>Fungi</taxon>
        <taxon>Dikarya</taxon>
        <taxon>Ascomycota</taxon>
        <taxon>Pezizomycotina</taxon>
        <taxon>Leotiomycetes</taxon>
        <taxon>Helotiales</taxon>
        <taxon>Ploettnerulaceae</taxon>
        <taxon>Rhynchosporium</taxon>
    </lineage>
</organism>
<dbReference type="Proteomes" id="UP000178129">
    <property type="component" value="Unassembled WGS sequence"/>
</dbReference>
<dbReference type="EMBL" id="FJUW01000074">
    <property type="protein sequence ID" value="CZT12662.1"/>
    <property type="molecule type" value="Genomic_DNA"/>
</dbReference>
<reference evidence="3" key="1">
    <citation type="submission" date="2016-03" db="EMBL/GenBank/DDBJ databases">
        <authorList>
            <person name="Ploux O."/>
        </authorList>
    </citation>
    <scope>NUCLEOTIDE SEQUENCE [LARGE SCALE GENOMIC DNA]</scope>
    <source>
        <strain evidence="3">UK7</strain>
    </source>
</reference>
<protein>
    <submittedName>
        <fullName evidence="2">Uncharacterized protein</fullName>
    </submittedName>
</protein>
<accession>A0A1E1LQ82</accession>
<sequence length="301" mass="34192">MAHHKSNRPPNHHGKGKPPRRKPSNHQRAESKHPQIENNLQNPGGKLYEQKELSLALQVHARTFETDIESRLSHADISVLRADIPDLTLKSDIAELANTWLRLLDKALFFDLVRRGMREHDQIVIYAEEDDLEGFCSVLDEGTFISLNMQHATSGRHRSFTQTMLGTLAHEMLHAFFHLYSCDTCSHCKKRQGARKGGDGHSGHGPNWCNAIVKVQKAIQHQVAWNVNTSTAASVALEMRTSGWVPRADQIQRWELTSVDLHAMARNMEPVNSRRIEQIDTEETEETEDDMPQLVCLCTLM</sequence>
<name>A0A1E1LQ82_9HELO</name>
<evidence type="ECO:0000313" key="3">
    <source>
        <dbReference type="Proteomes" id="UP000178129"/>
    </source>
</evidence>
<keyword evidence="3" id="KW-1185">Reference proteome</keyword>
<dbReference type="AlphaFoldDB" id="A0A1E1LQ82"/>
<evidence type="ECO:0000256" key="1">
    <source>
        <dbReference type="SAM" id="MobiDB-lite"/>
    </source>
</evidence>
<gene>
    <name evidence="2" type="ORF">RCO7_04032</name>
</gene>
<dbReference type="InParanoid" id="A0A1E1LQ82"/>
<feature type="compositionally biased region" description="Basic residues" evidence="1">
    <location>
        <begin position="1"/>
        <end position="25"/>
    </location>
</feature>
<evidence type="ECO:0000313" key="2">
    <source>
        <dbReference type="EMBL" id="CZT12662.1"/>
    </source>
</evidence>
<proteinExistence type="predicted"/>
<comment type="caution">
    <text evidence="2">The sequence shown here is derived from an EMBL/GenBank/DDBJ whole genome shotgun (WGS) entry which is preliminary data.</text>
</comment>
<feature type="region of interest" description="Disordered" evidence="1">
    <location>
        <begin position="1"/>
        <end position="44"/>
    </location>
</feature>